<evidence type="ECO:0000313" key="1">
    <source>
        <dbReference type="EMBL" id="ACR69966.1"/>
    </source>
</evidence>
<proteinExistence type="predicted"/>
<evidence type="ECO:0000313" key="2">
    <source>
        <dbReference type="Proteomes" id="UP000001485"/>
    </source>
</evidence>
<gene>
    <name evidence="1" type="ordered locus">NT01EI_2799</name>
</gene>
<accession>C5BEG6</accession>
<sequence length="41" mass="4807">MHRVLTADPLFVGREQGMTRQKNMGIAYGQTPIYFSIRCYR</sequence>
<organism evidence="1 2">
    <name type="scientific">Edwardsiella ictaluri (strain 93-146)</name>
    <dbReference type="NCBI Taxonomy" id="634503"/>
    <lineage>
        <taxon>Bacteria</taxon>
        <taxon>Pseudomonadati</taxon>
        <taxon>Pseudomonadota</taxon>
        <taxon>Gammaproteobacteria</taxon>
        <taxon>Enterobacterales</taxon>
        <taxon>Hafniaceae</taxon>
        <taxon>Edwardsiella</taxon>
    </lineage>
</organism>
<dbReference type="KEGG" id="eic:NT01EI_2799"/>
<name>C5BEG6_EDWI9</name>
<dbReference type="AlphaFoldDB" id="C5BEG6"/>
<dbReference type="Proteomes" id="UP000001485">
    <property type="component" value="Chromosome"/>
</dbReference>
<dbReference type="HOGENOM" id="CLU_3269252_0_0_6"/>
<reference evidence="1 2" key="2">
    <citation type="journal article" date="2012" name="J. Bacteriol.">
        <title>Genome Sequence of Edwardsiella ictaluri 93-146, a Strain Associated with a Natural Channel Catfish Outbreak of Enteric Septicemia of Catfish.</title>
        <authorList>
            <person name="Williams M.L."/>
            <person name="Gillaspy A.F."/>
            <person name="Dyer D.W."/>
            <person name="Thune R.L."/>
            <person name="Waldbieser G.C."/>
            <person name="Schuster S.C."/>
            <person name="Gipson J."/>
            <person name="Zaitshik J."/>
            <person name="Landry C."/>
            <person name="Banes M.M."/>
            <person name="Lawrence M.L."/>
        </authorList>
    </citation>
    <scope>NUCLEOTIDE SEQUENCE [LARGE SCALE GENOMIC DNA]</scope>
    <source>
        <strain evidence="1 2">93-146</strain>
    </source>
</reference>
<protein>
    <submittedName>
        <fullName evidence="1">Uncharacterized protein</fullName>
    </submittedName>
</protein>
<dbReference type="EMBL" id="CP001600">
    <property type="protein sequence ID" value="ACR69966.1"/>
    <property type="molecule type" value="Genomic_DNA"/>
</dbReference>
<reference evidence="2" key="1">
    <citation type="submission" date="2009-03" db="EMBL/GenBank/DDBJ databases">
        <title>Complete genome sequence of Edwardsiella ictaluri 93-146.</title>
        <authorList>
            <person name="Williams M.L."/>
            <person name="Gillaspy A.F."/>
            <person name="Dyer D.W."/>
            <person name="Thune R.L."/>
            <person name="Waldbieser G.C."/>
            <person name="Schuster S.C."/>
            <person name="Gipson J."/>
            <person name="Zaitshik J."/>
            <person name="Landry C."/>
            <person name="Lawrence M.L."/>
        </authorList>
    </citation>
    <scope>NUCLEOTIDE SEQUENCE [LARGE SCALE GENOMIC DNA]</scope>
    <source>
        <strain evidence="2">93-146</strain>
    </source>
</reference>